<proteinExistence type="predicted"/>
<evidence type="ECO:0008006" key="4">
    <source>
        <dbReference type="Google" id="ProtNLM"/>
    </source>
</evidence>
<feature type="compositionally biased region" description="Polar residues" evidence="1">
    <location>
        <begin position="39"/>
        <end position="103"/>
    </location>
</feature>
<reference evidence="2 3" key="1">
    <citation type="submission" date="2016-01" db="EMBL/GenBank/DDBJ databases">
        <title>Streptomyces amritsarensis strain MTCC 11845 genome sequencing and assembly.</title>
        <authorList>
            <person name="Sharma D."/>
            <person name="Nair G.R."/>
            <person name="Kaur G."/>
            <person name="Manhas R.K."/>
            <person name="Mayilraj S."/>
        </authorList>
    </citation>
    <scope>NUCLEOTIDE SEQUENCE [LARGE SCALE GENOMIC DNA]</scope>
    <source>
        <strain evidence="2 3">MTCC 11845</strain>
    </source>
</reference>
<accession>A0ABX3G544</accession>
<gene>
    <name evidence="2" type="ORF">AVW11_09750</name>
</gene>
<protein>
    <recommendedName>
        <fullName evidence="4">Secreted protein</fullName>
    </recommendedName>
</protein>
<dbReference type="RefSeq" id="WP_076043764.1">
    <property type="nucleotide sequence ID" value="NZ_MQUR01000016.1"/>
</dbReference>
<dbReference type="EMBL" id="MQUR01000016">
    <property type="protein sequence ID" value="OLZ69566.1"/>
    <property type="molecule type" value="Genomic_DNA"/>
</dbReference>
<evidence type="ECO:0000313" key="3">
    <source>
        <dbReference type="Proteomes" id="UP000187151"/>
    </source>
</evidence>
<feature type="region of interest" description="Disordered" evidence="1">
    <location>
        <begin position="1"/>
        <end position="109"/>
    </location>
</feature>
<keyword evidence="3" id="KW-1185">Reference proteome</keyword>
<sequence length="109" mass="10567">MSLGMGSAHAASGGDGSSGDAPLSTTYTPIAAPHGAAQWGNTSASQVSSGSADTWDSEVHSGTASNFGQGITTSDAVGTNYANQASASSTLGGSQDLYSSVVSTPPHDS</sequence>
<dbReference type="Proteomes" id="UP000187151">
    <property type="component" value="Unassembled WGS sequence"/>
</dbReference>
<feature type="compositionally biased region" description="Low complexity" evidence="1">
    <location>
        <begin position="1"/>
        <end position="24"/>
    </location>
</feature>
<evidence type="ECO:0000313" key="2">
    <source>
        <dbReference type="EMBL" id="OLZ69566.1"/>
    </source>
</evidence>
<comment type="caution">
    <text evidence="2">The sequence shown here is derived from an EMBL/GenBank/DDBJ whole genome shotgun (WGS) entry which is preliminary data.</text>
</comment>
<evidence type="ECO:0000256" key="1">
    <source>
        <dbReference type="SAM" id="MobiDB-lite"/>
    </source>
</evidence>
<organism evidence="2 3">
    <name type="scientific">Streptomyces amritsarensis</name>
    <dbReference type="NCBI Taxonomy" id="681158"/>
    <lineage>
        <taxon>Bacteria</taxon>
        <taxon>Bacillati</taxon>
        <taxon>Actinomycetota</taxon>
        <taxon>Actinomycetes</taxon>
        <taxon>Kitasatosporales</taxon>
        <taxon>Streptomycetaceae</taxon>
        <taxon>Streptomyces</taxon>
    </lineage>
</organism>
<name>A0ABX3G544_9ACTN</name>